<reference evidence="1 2" key="1">
    <citation type="submission" date="2018-07" db="EMBL/GenBank/DDBJ databases">
        <title>Giant CbK-like Caulobacter bacteriophages have genetically divergent genomes.</title>
        <authorList>
            <person name="Wilson K.M."/>
            <person name="Ely B."/>
        </authorList>
    </citation>
    <scope>NUCLEOTIDE SEQUENCE [LARGE SCALE GENOMIC DNA]</scope>
</reference>
<keyword evidence="2" id="KW-1185">Reference proteome</keyword>
<dbReference type="EMBL" id="MH588544">
    <property type="protein sequence ID" value="AXQ68347.1"/>
    <property type="molecule type" value="Genomic_DNA"/>
</dbReference>
<name>A0A385EC11_9CAUD</name>
<proteinExistence type="predicted"/>
<accession>A0A385EC11</accession>
<dbReference type="Proteomes" id="UP000258997">
    <property type="component" value="Segment"/>
</dbReference>
<organism evidence="1 2">
    <name type="scientific">Caulobacter phage CcrBL10</name>
    <dbReference type="NCBI Taxonomy" id="2283269"/>
    <lineage>
        <taxon>Viruses</taxon>
        <taxon>Duplodnaviria</taxon>
        <taxon>Heunggongvirae</taxon>
        <taxon>Uroviricota</taxon>
        <taxon>Caudoviricetes</taxon>
        <taxon>Jeanschmidtviridae</taxon>
        <taxon>Poindextervirus</taxon>
        <taxon>Poindextervirus BL10</taxon>
    </lineage>
</organism>
<evidence type="ECO:0000313" key="2">
    <source>
        <dbReference type="Proteomes" id="UP000258997"/>
    </source>
</evidence>
<gene>
    <name evidence="1" type="ORF">CcrBL10_gp143c</name>
</gene>
<protein>
    <submittedName>
        <fullName evidence="1">Uncharacterized protein</fullName>
    </submittedName>
</protein>
<evidence type="ECO:0000313" key="1">
    <source>
        <dbReference type="EMBL" id="AXQ68347.1"/>
    </source>
</evidence>
<sequence>MTPLDPVNPMDLLQRALKTANWRDDRAHQVFLTAPLEFDRTEVHGSQRVWFTNALMALTREELLTLYDHTVMRARECLKDGGDFTAPDVRARYPVIYGDPPA</sequence>